<proteinExistence type="predicted"/>
<dbReference type="RefSeq" id="WP_380015151.1">
    <property type="nucleotide sequence ID" value="NZ_JBHLYR010000060.1"/>
</dbReference>
<dbReference type="EMBL" id="JBHLYR010000060">
    <property type="protein sequence ID" value="MFB9994423.1"/>
    <property type="molecule type" value="Genomic_DNA"/>
</dbReference>
<protein>
    <submittedName>
        <fullName evidence="1">Uncharacterized protein</fullName>
    </submittedName>
</protein>
<accession>A0ABV6B3T0</accession>
<evidence type="ECO:0000313" key="1">
    <source>
        <dbReference type="EMBL" id="MFB9994423.1"/>
    </source>
</evidence>
<organism evidence="1 2">
    <name type="scientific">Deinococcus oregonensis</name>
    <dbReference type="NCBI Taxonomy" id="1805970"/>
    <lineage>
        <taxon>Bacteria</taxon>
        <taxon>Thermotogati</taxon>
        <taxon>Deinococcota</taxon>
        <taxon>Deinococci</taxon>
        <taxon>Deinococcales</taxon>
        <taxon>Deinococcaceae</taxon>
        <taxon>Deinococcus</taxon>
    </lineage>
</organism>
<dbReference type="Proteomes" id="UP001589733">
    <property type="component" value="Unassembled WGS sequence"/>
</dbReference>
<comment type="caution">
    <text evidence="1">The sequence shown here is derived from an EMBL/GenBank/DDBJ whole genome shotgun (WGS) entry which is preliminary data.</text>
</comment>
<name>A0ABV6B3T0_9DEIO</name>
<reference evidence="1 2" key="1">
    <citation type="submission" date="2024-09" db="EMBL/GenBank/DDBJ databases">
        <authorList>
            <person name="Sun Q."/>
            <person name="Mori K."/>
        </authorList>
    </citation>
    <scope>NUCLEOTIDE SEQUENCE [LARGE SCALE GENOMIC DNA]</scope>
    <source>
        <strain evidence="1 2">JCM 13503</strain>
    </source>
</reference>
<gene>
    <name evidence="1" type="ORF">ACFFLM_20910</name>
</gene>
<keyword evidence="2" id="KW-1185">Reference proteome</keyword>
<evidence type="ECO:0000313" key="2">
    <source>
        <dbReference type="Proteomes" id="UP001589733"/>
    </source>
</evidence>
<sequence length="63" mass="7235">MRFTVPGFTYGLTDDEVALWERTRLAVKCNEAPESEIAEAYGLTLEQLKKLKESLSQLYRPVE</sequence>